<dbReference type="RefSeq" id="WP_096407905.1">
    <property type="nucleotide sequence ID" value="NZ_AP014598.1"/>
</dbReference>
<protein>
    <submittedName>
        <fullName evidence="2">Uncharacterized protein</fullName>
    </submittedName>
</protein>
<feature type="transmembrane region" description="Helical" evidence="1">
    <location>
        <begin position="95"/>
        <end position="126"/>
    </location>
</feature>
<evidence type="ECO:0000313" key="2">
    <source>
        <dbReference type="EMBL" id="BAU18600.1"/>
    </source>
</evidence>
<gene>
    <name evidence="2" type="ORF">PIOMA14_II_0095</name>
</gene>
<name>A0A0T7ANK8_PREIN</name>
<reference evidence="2 3" key="1">
    <citation type="journal article" date="2016" name="DNA Res.">
        <title>The complete genome sequencing of Prevotella intermedia strain OMA14 and a subsequent fine-scale, intra-species genomic comparison reveal an unusual amplification of conjugative and mobile transposons and identify a novel Prevotella-lineage-specific repeat.</title>
        <authorList>
            <person name="Naito M."/>
            <person name="Ogura Y."/>
            <person name="Itoh T."/>
            <person name="Shoji M."/>
            <person name="Okamoto M."/>
            <person name="Hayashi T."/>
            <person name="Nakayama K."/>
        </authorList>
    </citation>
    <scope>NUCLEOTIDE SEQUENCE [LARGE SCALE GENOMIC DNA]</scope>
    <source>
        <strain evidence="2 3">OMA14</strain>
    </source>
</reference>
<dbReference type="Proteomes" id="UP000217431">
    <property type="component" value="Chromosome II"/>
</dbReference>
<dbReference type="EMBL" id="AP014598">
    <property type="protein sequence ID" value="BAU18600.1"/>
    <property type="molecule type" value="Genomic_DNA"/>
</dbReference>
<keyword evidence="1" id="KW-0812">Transmembrane</keyword>
<keyword evidence="1" id="KW-1133">Transmembrane helix</keyword>
<evidence type="ECO:0000313" key="3">
    <source>
        <dbReference type="Proteomes" id="UP000217431"/>
    </source>
</evidence>
<feature type="transmembrane region" description="Helical" evidence="1">
    <location>
        <begin position="146"/>
        <end position="164"/>
    </location>
</feature>
<evidence type="ECO:0000256" key="1">
    <source>
        <dbReference type="SAM" id="Phobius"/>
    </source>
</evidence>
<keyword evidence="1" id="KW-0472">Membrane</keyword>
<accession>A0A0T7ANK8</accession>
<sequence length="191" mass="21854">MEDLIKERSVKSCIALGYKHWQQHLGETFGRTRWRILLSAVMFTAFIISALMGAPNWLYILLLTFSMNSVAVKVRSLAGEMETAQRGKKLIKKNLGYYVYFFCLSSIVQLCTILVVGAPLLLLLYMYWLDSDTVKMGDPSTLSTTYWVLTGLTAFATTIAVRFINTWEDYAELYIFGTMITRNRTKRQGRA</sequence>
<dbReference type="AlphaFoldDB" id="A0A0T7ANK8"/>
<proteinExistence type="predicted"/>
<feature type="transmembrane region" description="Helical" evidence="1">
    <location>
        <begin position="57"/>
        <end position="74"/>
    </location>
</feature>
<feature type="transmembrane region" description="Helical" evidence="1">
    <location>
        <begin position="34"/>
        <end position="51"/>
    </location>
</feature>
<organism evidence="2 3">
    <name type="scientific">Prevotella intermedia</name>
    <dbReference type="NCBI Taxonomy" id="28131"/>
    <lineage>
        <taxon>Bacteria</taxon>
        <taxon>Pseudomonadati</taxon>
        <taxon>Bacteroidota</taxon>
        <taxon>Bacteroidia</taxon>
        <taxon>Bacteroidales</taxon>
        <taxon>Prevotellaceae</taxon>
        <taxon>Prevotella</taxon>
    </lineage>
</organism>
<dbReference type="STRING" id="28131.BWX40_11865"/>